<sequence length="416" mass="48748">MLKAFINHQLKYGPLFKKRLRKIREFHEFSEDKRLIIESEKLQQLLKLAYQKSSFYKNLYDQYGVNLSQVQNREDLKILPVITKQDIKHKVDEIYFGKPFKHTAYTSGTSGSPLKVYYSLDCVLNEASYNEVFRNNGGHQLGQKVVSLRGVLGRSQLKSYDRFANTLFLSSYNLNEKNFQFYYNEIKNFQPNTILAYPSSLEILSNYLQKNGLELHVPVIFTSSETLYDFQREKIERYFNTKVYDRYGNAERTISLIQKKHQGDYKEAPLYSINEYKKDCIITTNLISPTFPLIRYQVDDLVQLRKDSDEVSIKEITGRIDDVLLLEDGTQIGRMDLVFKGVENVLYAQIIQERIGFFTVNLVKAKNFSIKDKNNIEQNIINRIGELSQFKLNFVQEKDLIKTKKGKYKLVINRAL</sequence>
<dbReference type="EC" id="6.2.1.30" evidence="1"/>
<accession>A0AC61Y2S6</accession>
<keyword evidence="1" id="KW-0436">Ligase</keyword>
<keyword evidence="2" id="KW-1185">Reference proteome</keyword>
<comment type="caution">
    <text evidence="1">The sequence shown here is derived from an EMBL/GenBank/DDBJ whole genome shotgun (WGS) entry which is preliminary data.</text>
</comment>
<proteinExistence type="predicted"/>
<evidence type="ECO:0000313" key="1">
    <source>
        <dbReference type="EMBL" id="VVU98775.1"/>
    </source>
</evidence>
<dbReference type="Proteomes" id="UP000356253">
    <property type="component" value="Unassembled WGS sequence"/>
</dbReference>
<reference evidence="1" key="1">
    <citation type="submission" date="2019-09" db="EMBL/GenBank/DDBJ databases">
        <authorList>
            <person name="Rodrigo-Torres L."/>
            <person name="Arahal R. D."/>
            <person name="Lucena T."/>
        </authorList>
    </citation>
    <scope>NUCLEOTIDE SEQUENCE</scope>
    <source>
        <strain evidence="1">ISS653</strain>
    </source>
</reference>
<dbReference type="EMBL" id="CABVMM010000001">
    <property type="protein sequence ID" value="VVU98775.1"/>
    <property type="molecule type" value="Genomic_DNA"/>
</dbReference>
<organism evidence="1 2">
    <name type="scientific">Mesonia oceanica</name>
    <dbReference type="NCBI Taxonomy" id="2687242"/>
    <lineage>
        <taxon>Bacteria</taxon>
        <taxon>Pseudomonadati</taxon>
        <taxon>Bacteroidota</taxon>
        <taxon>Flavobacteriia</taxon>
        <taxon>Flavobacteriales</taxon>
        <taxon>Flavobacteriaceae</taxon>
        <taxon>Mesonia</taxon>
    </lineage>
</organism>
<name>A0AC61Y2S6_9FLAO</name>
<gene>
    <name evidence="1" type="primary">paaK_2</name>
    <name evidence="1" type="ORF">FVB9532_00021</name>
</gene>
<protein>
    <submittedName>
        <fullName evidence="1">Phenylacetate-coenzyme A ligase</fullName>
        <ecNumber evidence="1">6.2.1.30</ecNumber>
    </submittedName>
</protein>
<evidence type="ECO:0000313" key="2">
    <source>
        <dbReference type="Proteomes" id="UP000356253"/>
    </source>
</evidence>